<protein>
    <submittedName>
        <fullName evidence="1">Uncharacterized protein</fullName>
    </submittedName>
</protein>
<gene>
    <name evidence="1" type="ORF">AOR01nite_05890</name>
</gene>
<organism evidence="1 2">
    <name type="scientific">Acetobacter orleanensis</name>
    <dbReference type="NCBI Taxonomy" id="104099"/>
    <lineage>
        <taxon>Bacteria</taxon>
        <taxon>Pseudomonadati</taxon>
        <taxon>Pseudomonadota</taxon>
        <taxon>Alphaproteobacteria</taxon>
        <taxon>Acetobacterales</taxon>
        <taxon>Acetobacteraceae</taxon>
        <taxon>Acetobacter</taxon>
    </lineage>
</organism>
<dbReference type="Proteomes" id="UP000317617">
    <property type="component" value="Unassembled WGS sequence"/>
</dbReference>
<evidence type="ECO:0000313" key="1">
    <source>
        <dbReference type="EMBL" id="GEB82112.1"/>
    </source>
</evidence>
<sequence>MVLKDHGTDGREAAELRDIRRWYVSEKKGCKFWRTGVDPLHKRKKIPLSSRYFVTSSGFEVLGAFAE</sequence>
<name>A0A4Y3TJL9_9PROT</name>
<dbReference type="EMBL" id="BJMU01000001">
    <property type="protein sequence ID" value="GEB82112.1"/>
    <property type="molecule type" value="Genomic_DNA"/>
</dbReference>
<proteinExistence type="predicted"/>
<keyword evidence="2" id="KW-1185">Reference proteome</keyword>
<dbReference type="AlphaFoldDB" id="A0A4Y3TJL9"/>
<evidence type="ECO:0000313" key="2">
    <source>
        <dbReference type="Proteomes" id="UP000317617"/>
    </source>
</evidence>
<accession>A0A4Y3TJL9</accession>
<comment type="caution">
    <text evidence="1">The sequence shown here is derived from an EMBL/GenBank/DDBJ whole genome shotgun (WGS) entry which is preliminary data.</text>
</comment>
<reference evidence="1 2" key="1">
    <citation type="submission" date="2019-06" db="EMBL/GenBank/DDBJ databases">
        <title>Whole genome shotgun sequence of Acetobacter orleanensis NBRC 13752.</title>
        <authorList>
            <person name="Hosoyama A."/>
            <person name="Uohara A."/>
            <person name="Ohji S."/>
            <person name="Ichikawa N."/>
        </authorList>
    </citation>
    <scope>NUCLEOTIDE SEQUENCE [LARGE SCALE GENOMIC DNA]</scope>
    <source>
        <strain evidence="1 2">NBRC 13752</strain>
    </source>
</reference>